<gene>
    <name evidence="2" type="ORF">FPE_LOCUS27829</name>
</gene>
<keyword evidence="3" id="KW-1185">Reference proteome</keyword>
<feature type="region of interest" description="Disordered" evidence="1">
    <location>
        <begin position="81"/>
        <end position="101"/>
    </location>
</feature>
<name>A0AAD2E7N6_9LAMI</name>
<protein>
    <recommendedName>
        <fullName evidence="4">DUF4283 domain-containing protein</fullName>
    </recommendedName>
</protein>
<dbReference type="EMBL" id="OU503052">
    <property type="protein sequence ID" value="CAI9780399.1"/>
    <property type="molecule type" value="Genomic_DNA"/>
</dbReference>
<evidence type="ECO:0008006" key="4">
    <source>
        <dbReference type="Google" id="ProtNLM"/>
    </source>
</evidence>
<dbReference type="AlphaFoldDB" id="A0AAD2E7N6"/>
<organism evidence="2 3">
    <name type="scientific">Fraxinus pennsylvanica</name>
    <dbReference type="NCBI Taxonomy" id="56036"/>
    <lineage>
        <taxon>Eukaryota</taxon>
        <taxon>Viridiplantae</taxon>
        <taxon>Streptophyta</taxon>
        <taxon>Embryophyta</taxon>
        <taxon>Tracheophyta</taxon>
        <taxon>Spermatophyta</taxon>
        <taxon>Magnoliopsida</taxon>
        <taxon>eudicotyledons</taxon>
        <taxon>Gunneridae</taxon>
        <taxon>Pentapetalae</taxon>
        <taxon>asterids</taxon>
        <taxon>lamiids</taxon>
        <taxon>Lamiales</taxon>
        <taxon>Oleaceae</taxon>
        <taxon>Oleeae</taxon>
        <taxon>Fraxinus</taxon>
    </lineage>
</organism>
<accession>A0AAD2E7N6</accession>
<reference evidence="2" key="1">
    <citation type="submission" date="2023-05" db="EMBL/GenBank/DDBJ databases">
        <authorList>
            <person name="Huff M."/>
        </authorList>
    </citation>
    <scope>NUCLEOTIDE SEQUENCE</scope>
</reference>
<dbReference type="Proteomes" id="UP000834106">
    <property type="component" value="Chromosome 17"/>
</dbReference>
<evidence type="ECO:0000256" key="1">
    <source>
        <dbReference type="SAM" id="MobiDB-lite"/>
    </source>
</evidence>
<evidence type="ECO:0000313" key="3">
    <source>
        <dbReference type="Proteomes" id="UP000834106"/>
    </source>
</evidence>
<evidence type="ECO:0000313" key="2">
    <source>
        <dbReference type="EMBL" id="CAI9780399.1"/>
    </source>
</evidence>
<sequence length="208" mass="23140">MVFDKQLVLLKKFDGSLQPRQITMKEALFWVRLHDLPFGGCNEKIGKKTGEPIGEVMEVDLLEGECAWGGFMRVQRIGDGRKGGSPAAVLDHPRSSEHSTTKFMEPLSTQADIPKNIKEKVTTEFVAQASGEKSVTVTNEDMHDSWGQDYGSTVNRIEDVQDFRRQGLESAVAVTVTGKEKELLSLGLGLGLGTIKLMWANLTWAWFR</sequence>
<proteinExistence type="predicted"/>
<feature type="compositionally biased region" description="Basic and acidic residues" evidence="1">
    <location>
        <begin position="91"/>
        <end position="100"/>
    </location>
</feature>